<keyword evidence="2" id="KW-1185">Reference proteome</keyword>
<dbReference type="RefSeq" id="WP_076159098.1">
    <property type="nucleotide sequence ID" value="NZ_JBEZVB010000001.1"/>
</dbReference>
<evidence type="ECO:0000313" key="2">
    <source>
        <dbReference type="Proteomes" id="UP000187486"/>
    </source>
</evidence>
<dbReference type="Proteomes" id="UP000187486">
    <property type="component" value="Unassembled WGS sequence"/>
</dbReference>
<protein>
    <submittedName>
        <fullName evidence="1">Carboxymuconolactone decarboxylase</fullName>
    </submittedName>
</protein>
<comment type="caution">
    <text evidence="1">The sequence shown here is derived from an EMBL/GenBank/DDBJ whole genome shotgun (WGS) entry which is preliminary data.</text>
</comment>
<dbReference type="Gene3D" id="1.20.1290.10">
    <property type="entry name" value="AhpD-like"/>
    <property type="match status" value="1"/>
</dbReference>
<dbReference type="InterPro" id="IPR029032">
    <property type="entry name" value="AhpD-like"/>
</dbReference>
<gene>
    <name evidence="1" type="ORF">BS329_11415</name>
</gene>
<dbReference type="EMBL" id="MQUQ01000005">
    <property type="protein sequence ID" value="OLZ53398.1"/>
    <property type="molecule type" value="Genomic_DNA"/>
</dbReference>
<name>A0A1R0KWM5_9PSEU</name>
<dbReference type="PANTHER" id="PTHR35446:SF2">
    <property type="entry name" value="CARBOXYMUCONOLACTONE DECARBOXYLASE-LIKE DOMAIN-CONTAINING PROTEIN"/>
    <property type="match status" value="1"/>
</dbReference>
<dbReference type="SUPFAM" id="SSF69118">
    <property type="entry name" value="AhpD-like"/>
    <property type="match status" value="1"/>
</dbReference>
<organism evidence="1 2">
    <name type="scientific">Amycolatopsis coloradensis</name>
    <dbReference type="NCBI Taxonomy" id="76021"/>
    <lineage>
        <taxon>Bacteria</taxon>
        <taxon>Bacillati</taxon>
        <taxon>Actinomycetota</taxon>
        <taxon>Actinomycetes</taxon>
        <taxon>Pseudonocardiales</taxon>
        <taxon>Pseudonocardiaceae</taxon>
        <taxon>Amycolatopsis</taxon>
    </lineage>
</organism>
<dbReference type="NCBIfam" id="TIGR01926">
    <property type="entry name" value="peroxid_rel"/>
    <property type="match status" value="1"/>
</dbReference>
<reference evidence="1 2" key="1">
    <citation type="submission" date="2016-01" db="EMBL/GenBank/DDBJ databases">
        <title>Amycolatopsis coloradensis genome sequencing and assembly.</title>
        <authorList>
            <person name="Mayilraj S."/>
        </authorList>
    </citation>
    <scope>NUCLEOTIDE SEQUENCE [LARGE SCALE GENOMIC DNA]</scope>
    <source>
        <strain evidence="1 2">DSM 44225</strain>
    </source>
</reference>
<proteinExistence type="predicted"/>
<dbReference type="InterPro" id="IPR010195">
    <property type="entry name" value="Uncharacterised_peroxidase-rel"/>
</dbReference>
<evidence type="ECO:0000313" key="1">
    <source>
        <dbReference type="EMBL" id="OLZ53398.1"/>
    </source>
</evidence>
<dbReference type="STRING" id="76021.BS329_11415"/>
<sequence length="189" mass="19384">MSHITVDPTKPGIIGLFAFRPETAKPLGELVETLLRGPSSLTTGERELIGAVVSKENDCYFCAEAHGAFSAAQIEGGAETVAAAKKDITSAPISDKLRALLKVALATRESGHSVTSALIDNAKAAGASEADIHDTVLIASLFSLFNRYVDGLATDAPDQPEWYAGAAQALVAGGYAAISGAAQAEAQAA</sequence>
<dbReference type="OrthoDB" id="9808310at2"/>
<accession>A0A1R0KWM5</accession>
<dbReference type="AlphaFoldDB" id="A0A1R0KWM5"/>
<dbReference type="PANTHER" id="PTHR35446">
    <property type="entry name" value="SI:CH211-175M2.5"/>
    <property type="match status" value="1"/>
</dbReference>